<dbReference type="GO" id="GO:0003723">
    <property type="term" value="F:RNA binding"/>
    <property type="evidence" value="ECO:0007669"/>
    <property type="project" value="UniProtKB-UniRule"/>
</dbReference>
<feature type="region of interest" description="Disordered" evidence="5">
    <location>
        <begin position="1"/>
        <end position="31"/>
    </location>
</feature>
<dbReference type="Gene3D" id="3.30.70.330">
    <property type="match status" value="1"/>
</dbReference>
<dbReference type="SUPFAM" id="SSF54928">
    <property type="entry name" value="RNA-binding domain, RBD"/>
    <property type="match status" value="1"/>
</dbReference>
<dbReference type="InterPro" id="IPR012677">
    <property type="entry name" value="Nucleotide-bd_a/b_plait_sf"/>
</dbReference>
<proteinExistence type="predicted"/>
<name>A0A392N086_9FABA</name>
<dbReference type="InterPro" id="IPR050907">
    <property type="entry name" value="SRSF"/>
</dbReference>
<dbReference type="Proteomes" id="UP000265520">
    <property type="component" value="Unassembled WGS sequence"/>
</dbReference>
<accession>A0A392N086</accession>
<keyword evidence="3" id="KW-0508">mRNA splicing</keyword>
<dbReference type="SMART" id="SM00360">
    <property type="entry name" value="RRM"/>
    <property type="match status" value="1"/>
</dbReference>
<evidence type="ECO:0000256" key="5">
    <source>
        <dbReference type="SAM" id="MobiDB-lite"/>
    </source>
</evidence>
<organism evidence="7 8">
    <name type="scientific">Trifolium medium</name>
    <dbReference type="NCBI Taxonomy" id="97028"/>
    <lineage>
        <taxon>Eukaryota</taxon>
        <taxon>Viridiplantae</taxon>
        <taxon>Streptophyta</taxon>
        <taxon>Embryophyta</taxon>
        <taxon>Tracheophyta</taxon>
        <taxon>Spermatophyta</taxon>
        <taxon>Magnoliopsida</taxon>
        <taxon>eudicotyledons</taxon>
        <taxon>Gunneridae</taxon>
        <taxon>Pentapetalae</taxon>
        <taxon>rosids</taxon>
        <taxon>fabids</taxon>
        <taxon>Fabales</taxon>
        <taxon>Fabaceae</taxon>
        <taxon>Papilionoideae</taxon>
        <taxon>50 kb inversion clade</taxon>
        <taxon>NPAAA clade</taxon>
        <taxon>Hologalegina</taxon>
        <taxon>IRL clade</taxon>
        <taxon>Trifolieae</taxon>
        <taxon>Trifolium</taxon>
    </lineage>
</organism>
<feature type="compositionally biased region" description="Basic and acidic residues" evidence="5">
    <location>
        <begin position="1"/>
        <end position="30"/>
    </location>
</feature>
<comment type="caution">
    <text evidence="7">The sequence shown here is derived from an EMBL/GenBank/DDBJ whole genome shotgun (WGS) entry which is preliminary data.</text>
</comment>
<keyword evidence="2" id="KW-0747">Spliceosome</keyword>
<evidence type="ECO:0000259" key="6">
    <source>
        <dbReference type="PROSITE" id="PS50102"/>
    </source>
</evidence>
<dbReference type="AlphaFoldDB" id="A0A392N086"/>
<gene>
    <name evidence="7" type="ORF">A2U01_0013938</name>
</gene>
<dbReference type="InterPro" id="IPR000504">
    <property type="entry name" value="RRM_dom"/>
</dbReference>
<dbReference type="CDD" id="cd00590">
    <property type="entry name" value="RRM_SF"/>
    <property type="match status" value="1"/>
</dbReference>
<keyword evidence="1" id="KW-0507">mRNA processing</keyword>
<evidence type="ECO:0000256" key="3">
    <source>
        <dbReference type="ARBA" id="ARBA00023187"/>
    </source>
</evidence>
<dbReference type="GO" id="GO:0005681">
    <property type="term" value="C:spliceosomal complex"/>
    <property type="evidence" value="ECO:0007669"/>
    <property type="project" value="UniProtKB-KW"/>
</dbReference>
<dbReference type="PROSITE" id="PS50102">
    <property type="entry name" value="RRM"/>
    <property type="match status" value="1"/>
</dbReference>
<evidence type="ECO:0000313" key="7">
    <source>
        <dbReference type="EMBL" id="MCH92992.1"/>
    </source>
</evidence>
<feature type="domain" description="RRM" evidence="6">
    <location>
        <begin position="34"/>
        <end position="126"/>
    </location>
</feature>
<evidence type="ECO:0000256" key="1">
    <source>
        <dbReference type="ARBA" id="ARBA00022664"/>
    </source>
</evidence>
<protein>
    <submittedName>
        <fullName evidence="7">RNA recognition motif</fullName>
    </submittedName>
</protein>
<dbReference type="GO" id="GO:0006397">
    <property type="term" value="P:mRNA processing"/>
    <property type="evidence" value="ECO:0007669"/>
    <property type="project" value="UniProtKB-KW"/>
</dbReference>
<dbReference type="InterPro" id="IPR035979">
    <property type="entry name" value="RBD_domain_sf"/>
</dbReference>
<evidence type="ECO:0000313" key="8">
    <source>
        <dbReference type="Proteomes" id="UP000265520"/>
    </source>
</evidence>
<evidence type="ECO:0000256" key="2">
    <source>
        <dbReference type="ARBA" id="ARBA00022728"/>
    </source>
</evidence>
<feature type="non-terminal residue" evidence="7">
    <location>
        <position position="1"/>
    </location>
</feature>
<dbReference type="GO" id="GO:0008380">
    <property type="term" value="P:RNA splicing"/>
    <property type="evidence" value="ECO:0007669"/>
    <property type="project" value="UniProtKB-KW"/>
</dbReference>
<dbReference type="EMBL" id="LXQA010023929">
    <property type="protein sequence ID" value="MCH92992.1"/>
    <property type="molecule type" value="Genomic_DNA"/>
</dbReference>
<keyword evidence="8" id="KW-1185">Reference proteome</keyword>
<reference evidence="7 8" key="1">
    <citation type="journal article" date="2018" name="Front. Plant Sci.">
        <title>Red Clover (Trifolium pratense) and Zigzag Clover (T. medium) - A Picture of Genomic Similarities and Differences.</title>
        <authorList>
            <person name="Dluhosova J."/>
            <person name="Istvanek J."/>
            <person name="Nedelnik J."/>
            <person name="Repkova J."/>
        </authorList>
    </citation>
    <scope>NUCLEOTIDE SEQUENCE [LARGE SCALE GENOMIC DNA]</scope>
    <source>
        <strain evidence="8">cv. 10/8</strain>
        <tissue evidence="7">Leaf</tissue>
    </source>
</reference>
<keyword evidence="4" id="KW-0694">RNA-binding</keyword>
<sequence>REKVERETVGREGFGNRERSREQGYNRHQDNNTTSFFFQNFPEDVTESDLWKLLRKFGRIWDVYIPPKLVKRGCRFGFVKFLEVHSAKDLLRRLDKVWWGTYKLRFNMPRFDRDASKEVEVKDHKSHRVAGGRTGRVVEKGRSFREVLEEEKVEVRGDDFESKVQQEVASLEVFSHLHEGKEVWKVEPDSSQLKLLHSTLAF</sequence>
<dbReference type="Pfam" id="PF00076">
    <property type="entry name" value="RRM_1"/>
    <property type="match status" value="1"/>
</dbReference>
<evidence type="ECO:0000256" key="4">
    <source>
        <dbReference type="PROSITE-ProRule" id="PRU00176"/>
    </source>
</evidence>
<dbReference type="PANTHER" id="PTHR23147">
    <property type="entry name" value="SERINE/ARGININE RICH SPLICING FACTOR"/>
    <property type="match status" value="1"/>
</dbReference>